<evidence type="ECO:0000313" key="4">
    <source>
        <dbReference type="Proteomes" id="UP000187097"/>
    </source>
</evidence>
<protein>
    <submittedName>
        <fullName evidence="3">Acyltransferase family protein</fullName>
    </submittedName>
</protein>
<feature type="domain" description="Acyltransferase 3" evidence="2">
    <location>
        <begin position="6"/>
        <end position="370"/>
    </location>
</feature>
<dbReference type="InterPro" id="IPR050623">
    <property type="entry name" value="Glucan_succinyl_AcylTrfase"/>
</dbReference>
<keyword evidence="1" id="KW-0472">Membrane</keyword>
<feature type="transmembrane region" description="Helical" evidence="1">
    <location>
        <begin position="351"/>
        <end position="369"/>
    </location>
</feature>
<feature type="transmembrane region" description="Helical" evidence="1">
    <location>
        <begin position="85"/>
        <end position="105"/>
    </location>
</feature>
<sequence length="416" mass="47589">MTERRHDIDTLRIFTFALLILYHVGMAYVADWDFHLKSLHTAEWLQWPMIVLNRWRMPLLFMISGIAIGLSRPQATPWRFALRRCGRLLPPLLFGMFVVVAVQAYCQGVSNGKVATGFGSFLLRYWQVRPWPAGSFDGWKHGITWNHLWYLAYLLPYTAALMVLVSLSKLLRLPALPRLPSSVVVPALLVVPILWEAFCVMWVMPRHPPTHALVGDWFVHAESFPLFLLGYLLARNARFWQLAVQLRWLTLVAAALTIATELVIRYLGMHVQPAQLPQVLAALPWETLEHGARAAYTWLALLTLLGWAKQRLNHPFRWLPYCTEAVFPWYILHQSLIIVMLYWLMPLQLNAWLEPALVIAATVIGCLALHESVIRRVRWLRPLFGLTGPSPATTPAPAAPPDIRPMKASTCRYLCC</sequence>
<dbReference type="Pfam" id="PF01757">
    <property type="entry name" value="Acyl_transf_3"/>
    <property type="match status" value="1"/>
</dbReference>
<dbReference type="Proteomes" id="UP000187097">
    <property type="component" value="Chromosome"/>
</dbReference>
<proteinExistence type="predicted"/>
<dbReference type="EMBL" id="CP047493">
    <property type="protein sequence ID" value="UXW03525.1"/>
    <property type="molecule type" value="Genomic_DNA"/>
</dbReference>
<keyword evidence="1" id="KW-0812">Transmembrane</keyword>
<feature type="transmembrane region" description="Helical" evidence="1">
    <location>
        <begin position="183"/>
        <end position="205"/>
    </location>
</feature>
<keyword evidence="3" id="KW-0808">Transferase</keyword>
<evidence type="ECO:0000259" key="2">
    <source>
        <dbReference type="Pfam" id="PF01757"/>
    </source>
</evidence>
<feature type="transmembrane region" description="Helical" evidence="1">
    <location>
        <begin position="246"/>
        <end position="268"/>
    </location>
</feature>
<feature type="transmembrane region" description="Helical" evidence="1">
    <location>
        <begin position="55"/>
        <end position="73"/>
    </location>
</feature>
<dbReference type="PANTHER" id="PTHR36927:SF3">
    <property type="entry name" value="GLUCANS BIOSYNTHESIS PROTEIN C"/>
    <property type="match status" value="1"/>
</dbReference>
<reference evidence="3" key="1">
    <citation type="submission" date="2015-01" db="EMBL/GenBank/DDBJ databases">
        <authorList>
            <person name="Midha S."/>
            <person name="Anil M.G."/>
            <person name="Mishra D."/>
            <person name="Brahma K."/>
            <person name="Laha G.S."/>
            <person name="Sundaram R.M."/>
            <person name="Sonti R.V."/>
            <person name="Patil P.B."/>
        </authorList>
    </citation>
    <scope>NUCLEOTIDE SEQUENCE</scope>
    <source>
        <strain evidence="3">IXO792</strain>
    </source>
</reference>
<dbReference type="GO" id="GO:0016747">
    <property type="term" value="F:acyltransferase activity, transferring groups other than amino-acyl groups"/>
    <property type="evidence" value="ECO:0007669"/>
    <property type="project" value="InterPro"/>
</dbReference>
<feature type="transmembrane region" description="Helical" evidence="1">
    <location>
        <begin position="12"/>
        <end position="30"/>
    </location>
</feature>
<organism evidence="3 4">
    <name type="scientific">Xanthomonas oryzae pv. oryzae</name>
    <dbReference type="NCBI Taxonomy" id="64187"/>
    <lineage>
        <taxon>Bacteria</taxon>
        <taxon>Pseudomonadati</taxon>
        <taxon>Pseudomonadota</taxon>
        <taxon>Gammaproteobacteria</taxon>
        <taxon>Lysobacterales</taxon>
        <taxon>Lysobacteraceae</taxon>
        <taxon>Xanthomonas</taxon>
    </lineage>
</organism>
<dbReference type="RefSeq" id="WP_075239233.1">
    <property type="nucleotide sequence ID" value="NZ_CP040604.1"/>
</dbReference>
<dbReference type="AlphaFoldDB" id="A0AAJ5MFK2"/>
<keyword evidence="1" id="KW-1133">Transmembrane helix</keyword>
<dbReference type="InterPro" id="IPR002656">
    <property type="entry name" value="Acyl_transf_3_dom"/>
</dbReference>
<gene>
    <name evidence="3" type="ORF">IXO792_14375</name>
</gene>
<name>A0AAJ5MFK2_XANOO</name>
<accession>A0AAJ5MFK2</accession>
<feature type="transmembrane region" description="Helical" evidence="1">
    <location>
        <begin position="327"/>
        <end position="345"/>
    </location>
</feature>
<dbReference type="PANTHER" id="PTHR36927">
    <property type="entry name" value="BLR4337 PROTEIN"/>
    <property type="match status" value="1"/>
</dbReference>
<evidence type="ECO:0000256" key="1">
    <source>
        <dbReference type="SAM" id="Phobius"/>
    </source>
</evidence>
<feature type="transmembrane region" description="Helical" evidence="1">
    <location>
        <begin position="288"/>
        <end position="307"/>
    </location>
</feature>
<evidence type="ECO:0000313" key="3">
    <source>
        <dbReference type="EMBL" id="UXW03525.1"/>
    </source>
</evidence>
<feature type="transmembrane region" description="Helical" evidence="1">
    <location>
        <begin position="148"/>
        <end position="171"/>
    </location>
</feature>
<keyword evidence="3" id="KW-0012">Acyltransferase</keyword>
<feature type="transmembrane region" description="Helical" evidence="1">
    <location>
        <begin position="217"/>
        <end position="234"/>
    </location>
</feature>
<reference evidence="3" key="2">
    <citation type="submission" date="2020-01" db="EMBL/GenBank/DDBJ databases">
        <title>Complete genome investigation of Xanthomonas oryzae strains.</title>
        <authorList>
            <person name="Kaur A."/>
            <person name="Bansal K."/>
            <person name="Patil P.B."/>
        </authorList>
    </citation>
    <scope>NUCLEOTIDE SEQUENCE</scope>
    <source>
        <strain evidence="3">IXO792</strain>
    </source>
</reference>